<keyword evidence="4 6" id="KW-0418">Kinase</keyword>
<dbReference type="Pfam" id="PF00871">
    <property type="entry name" value="Acetate_kinase"/>
    <property type="match status" value="1"/>
</dbReference>
<dbReference type="PRINTS" id="PR00471">
    <property type="entry name" value="ACETATEKNASE"/>
</dbReference>
<dbReference type="InterPro" id="IPR000890">
    <property type="entry name" value="Aliphatic_acid_kin_short-chain"/>
</dbReference>
<comment type="subcellular location">
    <subcellularLocation>
        <location evidence="6">Cytoplasm</location>
    </subcellularLocation>
</comment>
<evidence type="ECO:0000256" key="2">
    <source>
        <dbReference type="ARBA" id="ARBA00022679"/>
    </source>
</evidence>
<feature type="binding site" evidence="6">
    <location>
        <position position="90"/>
    </location>
    <ligand>
        <name>substrate</name>
    </ligand>
</feature>
<dbReference type="SUPFAM" id="SSF53067">
    <property type="entry name" value="Actin-like ATPase domain"/>
    <property type="match status" value="2"/>
</dbReference>
<feature type="binding site" evidence="6">
    <location>
        <begin position="329"/>
        <end position="333"/>
    </location>
    <ligand>
        <name>ATP</name>
        <dbReference type="ChEBI" id="CHEBI:30616"/>
    </ligand>
</feature>
<reference evidence="8 9" key="1">
    <citation type="submission" date="2024-02" db="EMBL/GenBank/DDBJ databases">
        <title>New thermophilic sulfur-oxidizing bacteria from a hot springs of the Uzon caldera (Kamchatka, Russia).</title>
        <authorList>
            <person name="Dukat A.M."/>
            <person name="Elcheninov A.G."/>
            <person name="Frolov E.N."/>
        </authorList>
    </citation>
    <scope>NUCLEOTIDE SEQUENCE [LARGE SCALE GENOMIC DNA]</scope>
    <source>
        <strain evidence="8 9">AK1</strain>
    </source>
</reference>
<dbReference type="CDD" id="cd24010">
    <property type="entry name" value="ASKHA_NBD_AcK_PK"/>
    <property type="match status" value="1"/>
</dbReference>
<dbReference type="InterPro" id="IPR043129">
    <property type="entry name" value="ATPase_NBD"/>
</dbReference>
<feature type="binding site" evidence="6">
    <location>
        <begin position="207"/>
        <end position="211"/>
    </location>
    <ligand>
        <name>ATP</name>
        <dbReference type="ChEBI" id="CHEBI:30616"/>
    </ligand>
</feature>
<feature type="binding site" evidence="6">
    <location>
        <position position="383"/>
    </location>
    <ligand>
        <name>Mg(2+)</name>
        <dbReference type="ChEBI" id="CHEBI:18420"/>
    </ligand>
</feature>
<dbReference type="PANTHER" id="PTHR21060">
    <property type="entry name" value="ACETATE KINASE"/>
    <property type="match status" value="1"/>
</dbReference>
<comment type="pathway">
    <text evidence="6">Metabolic intermediate biosynthesis; acetyl-CoA biosynthesis; acetyl-CoA from acetate: step 1/2.</text>
</comment>
<comment type="catalytic activity">
    <reaction evidence="6">
        <text>acetate + ATP = acetyl phosphate + ADP</text>
        <dbReference type="Rhea" id="RHEA:11352"/>
        <dbReference type="ChEBI" id="CHEBI:22191"/>
        <dbReference type="ChEBI" id="CHEBI:30089"/>
        <dbReference type="ChEBI" id="CHEBI:30616"/>
        <dbReference type="ChEBI" id="CHEBI:456216"/>
        <dbReference type="EC" id="2.7.2.1"/>
    </reaction>
</comment>
<evidence type="ECO:0000256" key="4">
    <source>
        <dbReference type="ARBA" id="ARBA00022777"/>
    </source>
</evidence>
<accession>A0ABV0EGA5</accession>
<evidence type="ECO:0000313" key="9">
    <source>
        <dbReference type="Proteomes" id="UP001482231"/>
    </source>
</evidence>
<dbReference type="HAMAP" id="MF_00020">
    <property type="entry name" value="Acetate_kinase"/>
    <property type="match status" value="1"/>
</dbReference>
<feature type="site" description="Transition state stabilizer" evidence="6">
    <location>
        <position position="179"/>
    </location>
</feature>
<evidence type="ECO:0000256" key="1">
    <source>
        <dbReference type="ARBA" id="ARBA00008748"/>
    </source>
</evidence>
<protein>
    <recommendedName>
        <fullName evidence="6">Acetate kinase</fullName>
        <ecNumber evidence="6">2.7.2.1</ecNumber>
    </recommendedName>
    <alternativeName>
        <fullName evidence="6">Acetokinase</fullName>
    </alternativeName>
</protein>
<keyword evidence="6" id="KW-0963">Cytoplasm</keyword>
<feature type="site" description="Transition state stabilizer" evidence="6">
    <location>
        <position position="240"/>
    </location>
</feature>
<dbReference type="InterPro" id="IPR004372">
    <property type="entry name" value="Ac/propionate_kinase"/>
</dbReference>
<feature type="binding site" evidence="6">
    <location>
        <position position="9"/>
    </location>
    <ligand>
        <name>Mg(2+)</name>
        <dbReference type="ChEBI" id="CHEBI:18420"/>
    </ligand>
</feature>
<evidence type="ECO:0000256" key="5">
    <source>
        <dbReference type="ARBA" id="ARBA00022840"/>
    </source>
</evidence>
<dbReference type="Proteomes" id="UP001482231">
    <property type="component" value="Unassembled WGS sequence"/>
</dbReference>
<dbReference type="RefSeq" id="WP_347307982.1">
    <property type="nucleotide sequence ID" value="NZ_JBAJEX010000004.1"/>
</dbReference>
<name>A0ABV0EGA5_9BURK</name>
<sequence length="398" mass="42917">MSAAILVLNCGSSSLKYRLFETPSEALLAEGIIERIGEPAPHHRHLRYRGAEVMSRMERDVVAPTHREAFAHMRAALDGAVHDLVAIGHRVVHGGERFHQAVRIDTKVERDIEALAVLAPLHNPANLLGIRLAAESWPGLPQVAAFDTAFHHSLPPLAHRYAVPEAWYHLYQVRRYGFHGLSHEYVAQRAAAHLDRPLAALNLITLHLGNGASACAIRGGRSVDTSMGFTPLEGLVMGTRSGDLDPALPLHMERVTGMGWHALDHVLNHECGLKGMTGLNDMREILARVAAGDEAARLALEVYAYRVRKYIGAYFAVLGRVDAVVFTAGVGENAAPVRAAACAGLQGLGIVLDEAANARATGEVAAIGRPDAPVALLVIRTNEELHIARQVRALLGAD</sequence>
<dbReference type="PIRSF" id="PIRSF000722">
    <property type="entry name" value="Acetate_prop_kin"/>
    <property type="match status" value="1"/>
</dbReference>
<feature type="active site" description="Proton donor/acceptor" evidence="6">
    <location>
        <position position="147"/>
    </location>
</feature>
<feature type="binding site" evidence="6">
    <location>
        <position position="16"/>
    </location>
    <ligand>
        <name>ATP</name>
        <dbReference type="ChEBI" id="CHEBI:30616"/>
    </ligand>
</feature>
<dbReference type="InterPro" id="IPR023865">
    <property type="entry name" value="Aliphatic_acid_kinase_CS"/>
</dbReference>
<dbReference type="EC" id="2.7.2.1" evidence="6"/>
<evidence type="ECO:0000256" key="7">
    <source>
        <dbReference type="RuleBase" id="RU003835"/>
    </source>
</evidence>
<evidence type="ECO:0000256" key="6">
    <source>
        <dbReference type="HAMAP-Rule" id="MF_00020"/>
    </source>
</evidence>
<dbReference type="PANTHER" id="PTHR21060:SF15">
    <property type="entry name" value="ACETATE KINASE-RELATED"/>
    <property type="match status" value="1"/>
</dbReference>
<dbReference type="NCBIfam" id="TIGR00016">
    <property type="entry name" value="ackA"/>
    <property type="match status" value="1"/>
</dbReference>
<evidence type="ECO:0000313" key="8">
    <source>
        <dbReference type="EMBL" id="MEO1766872.1"/>
    </source>
</evidence>
<comment type="subunit">
    <text evidence="6">Homodimer.</text>
</comment>
<dbReference type="EMBL" id="JBAJEX010000004">
    <property type="protein sequence ID" value="MEO1766872.1"/>
    <property type="molecule type" value="Genomic_DNA"/>
</dbReference>
<evidence type="ECO:0000256" key="3">
    <source>
        <dbReference type="ARBA" id="ARBA00022741"/>
    </source>
</evidence>
<comment type="caution">
    <text evidence="8">The sequence shown here is derived from an EMBL/GenBank/DDBJ whole genome shotgun (WGS) entry which is preliminary data.</text>
</comment>
<keyword evidence="2 6" id="KW-0808">Transferase</keyword>
<proteinExistence type="inferred from homology"/>
<keyword evidence="6" id="KW-0460">Magnesium</keyword>
<comment type="similarity">
    <text evidence="1 6 7">Belongs to the acetokinase family.</text>
</comment>
<dbReference type="Gene3D" id="3.30.420.40">
    <property type="match status" value="2"/>
</dbReference>
<gene>
    <name evidence="6" type="primary">ackA</name>
    <name evidence="8" type="ORF">V6E02_06575</name>
</gene>
<dbReference type="GO" id="GO:0008776">
    <property type="term" value="F:acetate kinase activity"/>
    <property type="evidence" value="ECO:0007669"/>
    <property type="project" value="UniProtKB-EC"/>
</dbReference>
<organism evidence="8 9">
    <name type="scientific">Thiobacter aerophilum</name>
    <dbReference type="NCBI Taxonomy" id="3121275"/>
    <lineage>
        <taxon>Bacteria</taxon>
        <taxon>Pseudomonadati</taxon>
        <taxon>Pseudomonadota</taxon>
        <taxon>Betaproteobacteria</taxon>
        <taxon>Burkholderiales</taxon>
        <taxon>Thiobacteraceae</taxon>
        <taxon>Thiobacter</taxon>
    </lineage>
</organism>
<dbReference type="PROSITE" id="PS01075">
    <property type="entry name" value="ACETATE_KINASE_1"/>
    <property type="match status" value="1"/>
</dbReference>
<comment type="function">
    <text evidence="6">Catalyzes the formation of acetyl phosphate from acetate and ATP. Can also catalyze the reverse reaction.</text>
</comment>
<feature type="binding site" evidence="6">
    <location>
        <begin position="281"/>
        <end position="283"/>
    </location>
    <ligand>
        <name>ATP</name>
        <dbReference type="ChEBI" id="CHEBI:30616"/>
    </ligand>
</feature>
<dbReference type="PROSITE" id="PS01076">
    <property type="entry name" value="ACETATE_KINASE_2"/>
    <property type="match status" value="1"/>
</dbReference>
<keyword evidence="5 6" id="KW-0067">ATP-binding</keyword>
<keyword evidence="3 6" id="KW-0547">Nucleotide-binding</keyword>
<keyword evidence="6" id="KW-0479">Metal-binding</keyword>
<comment type="cofactor">
    <cofactor evidence="6">
        <name>Mg(2+)</name>
        <dbReference type="ChEBI" id="CHEBI:18420"/>
    </cofactor>
    <cofactor evidence="6">
        <name>Mn(2+)</name>
        <dbReference type="ChEBI" id="CHEBI:29035"/>
    </cofactor>
    <text evidence="6">Mg(2+). Can also accept Mn(2+).</text>
</comment>
<keyword evidence="9" id="KW-1185">Reference proteome</keyword>